<dbReference type="GO" id="GO:0046872">
    <property type="term" value="F:metal ion binding"/>
    <property type="evidence" value="ECO:0007669"/>
    <property type="project" value="UniProtKB-KW"/>
</dbReference>
<dbReference type="CDD" id="cd08170">
    <property type="entry name" value="GlyDH"/>
    <property type="match status" value="1"/>
</dbReference>
<feature type="binding site" evidence="11">
    <location>
        <begin position="94"/>
        <end position="98"/>
    </location>
    <ligand>
        <name>NAD(+)</name>
        <dbReference type="ChEBI" id="CHEBI:57540"/>
    </ligand>
</feature>
<evidence type="ECO:0000313" key="14">
    <source>
        <dbReference type="Proteomes" id="UP000553963"/>
    </source>
</evidence>
<feature type="binding site" evidence="11">
    <location>
        <position position="125"/>
    </location>
    <ligand>
        <name>NAD(+)</name>
        <dbReference type="ChEBI" id="CHEBI:57540"/>
    </ligand>
</feature>
<evidence type="ECO:0000256" key="1">
    <source>
        <dbReference type="ARBA" id="ARBA00007358"/>
    </source>
</evidence>
<evidence type="ECO:0000313" key="13">
    <source>
        <dbReference type="EMBL" id="MBB3930022.1"/>
    </source>
</evidence>
<keyword evidence="9" id="KW-0862">Zinc</keyword>
<feature type="binding site" evidence="9">
    <location>
        <position position="171"/>
    </location>
    <ligand>
        <name>glycerol</name>
        <dbReference type="ChEBI" id="CHEBI:17754"/>
    </ligand>
</feature>
<evidence type="ECO:0000259" key="12">
    <source>
        <dbReference type="Pfam" id="PF00465"/>
    </source>
</evidence>
<comment type="similarity">
    <text evidence="1">Belongs to the iron-containing alcohol dehydrogenase family.</text>
</comment>
<dbReference type="Pfam" id="PF00465">
    <property type="entry name" value="Fe-ADH"/>
    <property type="match status" value="1"/>
</dbReference>
<proteinExistence type="inferred from homology"/>
<evidence type="ECO:0000256" key="5">
    <source>
        <dbReference type="ARBA" id="ARBA00037918"/>
    </source>
</evidence>
<evidence type="ECO:0000256" key="10">
    <source>
        <dbReference type="PIRSR" id="PIRSR000112-2"/>
    </source>
</evidence>
<sequence length="367" mass="38302">MVLVFGAPGRYVQGPGVLDRLGEFIAACGPRAIVLADRFVLGLIEARVRASCEATGVAVHIEATEGEVTEDALADLRSRLSGIEADVIVAAGGGKCIDTGKAISHERGADYMSLPTVASNDAPTSKNYVVYDAHHRLVEVRHLPVSPRYVVVDTALIALAPRAFLLAGIGDALTKKFEAEQCLRADGNNMFGARSSLSGVALAAACYDVLRRHAETALGEAGSGQPSRAFEELIEAVLLMSGLGFESGGLSIAHAMTRGLSKVPGVREAQHGLQVAYALLVQLALEADRDAAFFADLYGFYDRLGLPKTLAALGATDIDDAMLAAIAEPTLAAPHARNFERPLSVADLVAAMCAVEAASPSGPVRAA</sequence>
<dbReference type="EC" id="1.1.1.6" evidence="6"/>
<comment type="caution">
    <text evidence="13">The sequence shown here is derived from an EMBL/GenBank/DDBJ whole genome shotgun (WGS) entry which is preliminary data.</text>
</comment>
<dbReference type="RefSeq" id="WP_183397721.1">
    <property type="nucleotide sequence ID" value="NZ_JACIDS010000002.1"/>
</dbReference>
<feature type="binding site" evidence="11">
    <location>
        <position position="131"/>
    </location>
    <ligand>
        <name>NAD(+)</name>
        <dbReference type="ChEBI" id="CHEBI:57540"/>
    </ligand>
</feature>
<name>A0A840AKB1_9HYPH</name>
<keyword evidence="14" id="KW-1185">Reference proteome</keyword>
<dbReference type="Proteomes" id="UP000553963">
    <property type="component" value="Unassembled WGS sequence"/>
</dbReference>
<dbReference type="PANTHER" id="PTHR43616">
    <property type="entry name" value="GLYCEROL DEHYDROGENASE"/>
    <property type="match status" value="1"/>
</dbReference>
<dbReference type="Gene3D" id="1.20.1090.10">
    <property type="entry name" value="Dehydroquinate synthase-like - alpha domain"/>
    <property type="match status" value="1"/>
</dbReference>
<comment type="cofactor">
    <cofactor evidence="9">
        <name>Zn(2+)</name>
        <dbReference type="ChEBI" id="CHEBI:29105"/>
    </cofactor>
    <text evidence="9">Binds 1 zinc ion per subunit.</text>
</comment>
<dbReference type="Gene3D" id="3.40.50.1970">
    <property type="match status" value="1"/>
</dbReference>
<feature type="domain" description="Alcohol dehydrogenase iron-type/glycerol dehydrogenase GldA" evidence="12">
    <location>
        <begin position="8"/>
        <end position="154"/>
    </location>
</feature>
<organism evidence="13 14">
    <name type="scientific">Kaistia hirudinis</name>
    <dbReference type="NCBI Taxonomy" id="1293440"/>
    <lineage>
        <taxon>Bacteria</taxon>
        <taxon>Pseudomonadati</taxon>
        <taxon>Pseudomonadota</taxon>
        <taxon>Alphaproteobacteria</taxon>
        <taxon>Hyphomicrobiales</taxon>
        <taxon>Kaistiaceae</taxon>
        <taxon>Kaistia</taxon>
    </lineage>
</organism>
<protein>
    <recommendedName>
        <fullName evidence="7">Glycerol dehydrogenase</fullName>
        <ecNumber evidence="6">1.1.1.6</ecNumber>
    </recommendedName>
</protein>
<evidence type="ECO:0000256" key="6">
    <source>
        <dbReference type="ARBA" id="ARBA00039147"/>
    </source>
</evidence>
<evidence type="ECO:0000256" key="11">
    <source>
        <dbReference type="PIRSR" id="PIRSR000112-3"/>
    </source>
</evidence>
<evidence type="ECO:0000256" key="8">
    <source>
        <dbReference type="ARBA" id="ARBA00049006"/>
    </source>
</evidence>
<evidence type="ECO:0000256" key="9">
    <source>
        <dbReference type="PIRSR" id="PIRSR000112-1"/>
    </source>
</evidence>
<dbReference type="AlphaFoldDB" id="A0A840AKB1"/>
<dbReference type="PIRSF" id="PIRSF000112">
    <property type="entry name" value="Glycerol_dehydrogenase"/>
    <property type="match status" value="1"/>
</dbReference>
<feature type="binding site" evidence="9">
    <location>
        <position position="254"/>
    </location>
    <ligand>
        <name>glycerol</name>
        <dbReference type="ChEBI" id="CHEBI:17754"/>
    </ligand>
</feature>
<evidence type="ECO:0000256" key="4">
    <source>
        <dbReference type="ARBA" id="ARBA00023027"/>
    </source>
</evidence>
<dbReference type="SUPFAM" id="SSF56796">
    <property type="entry name" value="Dehydroquinate synthase-like"/>
    <property type="match status" value="1"/>
</dbReference>
<dbReference type="InterPro" id="IPR016205">
    <property type="entry name" value="Glycerol_DH"/>
</dbReference>
<reference evidence="13 14" key="1">
    <citation type="submission" date="2020-08" db="EMBL/GenBank/DDBJ databases">
        <title>Genomic Encyclopedia of Type Strains, Phase IV (KMG-IV): sequencing the most valuable type-strain genomes for metagenomic binning, comparative biology and taxonomic classification.</title>
        <authorList>
            <person name="Goeker M."/>
        </authorList>
    </citation>
    <scope>NUCLEOTIDE SEQUENCE [LARGE SCALE GENOMIC DNA]</scope>
    <source>
        <strain evidence="13 14">DSM 25966</strain>
    </source>
</reference>
<dbReference type="PANTHER" id="PTHR43616:SF5">
    <property type="entry name" value="GLYCEROL DEHYDROGENASE 1"/>
    <property type="match status" value="1"/>
</dbReference>
<comment type="catalytic activity">
    <reaction evidence="8">
        <text>glycerol + NAD(+) = dihydroxyacetone + NADH + H(+)</text>
        <dbReference type="Rhea" id="RHEA:13769"/>
        <dbReference type="ChEBI" id="CHEBI:15378"/>
        <dbReference type="ChEBI" id="CHEBI:16016"/>
        <dbReference type="ChEBI" id="CHEBI:17754"/>
        <dbReference type="ChEBI" id="CHEBI:57540"/>
        <dbReference type="ChEBI" id="CHEBI:57945"/>
        <dbReference type="EC" id="1.1.1.6"/>
    </reaction>
</comment>
<keyword evidence="2 9" id="KW-0479">Metal-binding</keyword>
<dbReference type="GO" id="GO:0008888">
    <property type="term" value="F:glycerol dehydrogenase (NAD+) activity"/>
    <property type="evidence" value="ECO:0007669"/>
    <property type="project" value="UniProtKB-EC"/>
</dbReference>
<feature type="binding site" evidence="11">
    <location>
        <begin position="116"/>
        <end position="119"/>
    </location>
    <ligand>
        <name>NAD(+)</name>
        <dbReference type="ChEBI" id="CHEBI:57540"/>
    </ligand>
</feature>
<gene>
    <name evidence="13" type="ORF">GGR25_001061</name>
</gene>
<dbReference type="InterPro" id="IPR018211">
    <property type="entry name" value="ADH_Fe_CS"/>
</dbReference>
<keyword evidence="3 13" id="KW-0560">Oxidoreductase</keyword>
<keyword evidence="4 11" id="KW-0520">NAD</keyword>
<evidence type="ECO:0000256" key="7">
    <source>
        <dbReference type="ARBA" id="ARBA00040132"/>
    </source>
</evidence>
<dbReference type="InterPro" id="IPR001670">
    <property type="entry name" value="ADH_Fe/GldA"/>
</dbReference>
<feature type="binding site" evidence="9">
    <location>
        <position position="271"/>
    </location>
    <ligand>
        <name>glycerol</name>
        <dbReference type="ChEBI" id="CHEBI:17754"/>
    </ligand>
</feature>
<comment type="pathway">
    <text evidence="5">Polyol metabolism; glycerol fermentation; glycerone phosphate from glycerol (oxidative route): step 1/2.</text>
</comment>
<feature type="binding site" evidence="10">
    <location>
        <position position="121"/>
    </location>
    <ligand>
        <name>glycerol</name>
        <dbReference type="ChEBI" id="CHEBI:17754"/>
    </ligand>
</feature>
<evidence type="ECO:0000256" key="3">
    <source>
        <dbReference type="ARBA" id="ARBA00023002"/>
    </source>
</evidence>
<evidence type="ECO:0000256" key="2">
    <source>
        <dbReference type="ARBA" id="ARBA00022723"/>
    </source>
</evidence>
<dbReference type="EMBL" id="JACIDS010000002">
    <property type="protein sequence ID" value="MBB3930022.1"/>
    <property type="molecule type" value="Genomic_DNA"/>
</dbReference>
<accession>A0A840AKB1</accession>
<dbReference type="PROSITE" id="PS00913">
    <property type="entry name" value="ADH_IRON_1"/>
    <property type="match status" value="1"/>
</dbReference>